<sequence>MFMPYCQTHFLAVAPKQVEDILSSFAKENFVAGQKAYWLNDGGINIDAGENDIRAYYYENEATIKFFCRDERNMTIYDRKLRAFAAKHSVSLNEESSGYLFDKLTGK</sequence>
<dbReference type="EMBL" id="CP014323">
    <property type="protein sequence ID" value="AMJ96811.1"/>
    <property type="molecule type" value="Genomic_DNA"/>
</dbReference>
<proteinExistence type="predicted"/>
<protein>
    <submittedName>
        <fullName evidence="1">Uncharacterized protein</fullName>
    </submittedName>
</protein>
<evidence type="ECO:0000313" key="1">
    <source>
        <dbReference type="EMBL" id="AMJ96811.1"/>
    </source>
</evidence>
<accession>A0A126PUV7</accession>
<evidence type="ECO:0000313" key="2">
    <source>
        <dbReference type="Proteomes" id="UP000063991"/>
    </source>
</evidence>
<dbReference type="Proteomes" id="UP000063991">
    <property type="component" value="Chromosome"/>
</dbReference>
<dbReference type="AlphaFoldDB" id="A0A126PUV7"/>
<reference evidence="1 2" key="1">
    <citation type="submission" date="2015-12" db="EMBL/GenBank/DDBJ databases">
        <authorList>
            <person name="Shamseldin A."/>
            <person name="Moawad H."/>
            <person name="Abd El-Rahim W.M."/>
            <person name="Sadowsky M.J."/>
        </authorList>
    </citation>
    <scope>NUCLEOTIDE SEQUENCE [LARGE SCALE GENOMIC DNA]</scope>
    <source>
        <strain evidence="1 2">D7</strain>
    </source>
</reference>
<gene>
    <name evidence="1" type="ORF">AVL55_00625</name>
</gene>
<organism evidence="1 2">
    <name type="scientific">Alteromonas macleodii</name>
    <name type="common">Pseudoalteromonas macleodii</name>
    <dbReference type="NCBI Taxonomy" id="28108"/>
    <lineage>
        <taxon>Bacteria</taxon>
        <taxon>Pseudomonadati</taxon>
        <taxon>Pseudomonadota</taxon>
        <taxon>Gammaproteobacteria</taxon>
        <taxon>Alteromonadales</taxon>
        <taxon>Alteromonadaceae</taxon>
        <taxon>Alteromonas/Salinimonas group</taxon>
        <taxon>Alteromonas</taxon>
    </lineage>
</organism>
<name>A0A126PUV7_ALTMA</name>